<evidence type="ECO:0000313" key="2">
    <source>
        <dbReference type="EMBL" id="KAL2047799.1"/>
    </source>
</evidence>
<feature type="compositionally biased region" description="Low complexity" evidence="1">
    <location>
        <begin position="213"/>
        <end position="226"/>
    </location>
</feature>
<gene>
    <name evidence="2" type="ORF">ABVK25_011349</name>
</gene>
<evidence type="ECO:0000256" key="1">
    <source>
        <dbReference type="SAM" id="MobiDB-lite"/>
    </source>
</evidence>
<accession>A0ABR4AQL2</accession>
<feature type="compositionally biased region" description="Polar residues" evidence="1">
    <location>
        <begin position="53"/>
        <end position="71"/>
    </location>
</feature>
<protein>
    <submittedName>
        <fullName evidence="2">Uncharacterized protein</fullName>
    </submittedName>
</protein>
<proteinExistence type="predicted"/>
<dbReference type="EMBL" id="JBHFEH010000094">
    <property type="protein sequence ID" value="KAL2047799.1"/>
    <property type="molecule type" value="Genomic_DNA"/>
</dbReference>
<keyword evidence="3" id="KW-1185">Reference proteome</keyword>
<sequence>MVTTQVTPSPHRFLKSKSKPADTTPKPSSSLRFQQNATQSSSSQQFASVPRFNFSSTQKTANENATPATQFSSPLSRRPHLPPAFSVKNREDIEETSSGREDDEPLQDNSASHFALSTQPTSKRRRPNPSEAEAEAEAIIISSDSPSPTSPPTTPLHPTFEEDEPSDPVPAPQFHTSTTSTTHQPPRFVLPLPKPISDTTAPSIPSRPPLILPPTLSLPTSRSTASNFLPAEKRTEICSWWAGGYG</sequence>
<feature type="compositionally biased region" description="Polar residues" evidence="1">
    <location>
        <begin position="107"/>
        <end position="121"/>
    </location>
</feature>
<comment type="caution">
    <text evidence="2">The sequence shown here is derived from an EMBL/GenBank/DDBJ whole genome shotgun (WGS) entry which is preliminary data.</text>
</comment>
<evidence type="ECO:0000313" key="3">
    <source>
        <dbReference type="Proteomes" id="UP001590951"/>
    </source>
</evidence>
<dbReference type="Proteomes" id="UP001590951">
    <property type="component" value="Unassembled WGS sequence"/>
</dbReference>
<feature type="compositionally biased region" description="Low complexity" evidence="1">
    <location>
        <begin position="137"/>
        <end position="147"/>
    </location>
</feature>
<feature type="region of interest" description="Disordered" evidence="1">
    <location>
        <begin position="1"/>
        <end position="229"/>
    </location>
</feature>
<reference evidence="2 3" key="1">
    <citation type="submission" date="2024-09" db="EMBL/GenBank/DDBJ databases">
        <title>Rethinking Asexuality: The Enigmatic Case of Functional Sexual Genes in Lepraria (Stereocaulaceae).</title>
        <authorList>
            <person name="Doellman M."/>
            <person name="Sun Y."/>
            <person name="Barcenas-Pena A."/>
            <person name="Lumbsch H.T."/>
            <person name="Grewe F."/>
        </authorList>
    </citation>
    <scope>NUCLEOTIDE SEQUENCE [LARGE SCALE GENOMIC DNA]</scope>
    <source>
        <strain evidence="2 3">Grewe 0041</strain>
    </source>
</reference>
<feature type="compositionally biased region" description="Low complexity" evidence="1">
    <location>
        <begin position="33"/>
        <end position="48"/>
    </location>
</feature>
<organism evidence="2 3">
    <name type="scientific">Lepraria finkii</name>
    <dbReference type="NCBI Taxonomy" id="1340010"/>
    <lineage>
        <taxon>Eukaryota</taxon>
        <taxon>Fungi</taxon>
        <taxon>Dikarya</taxon>
        <taxon>Ascomycota</taxon>
        <taxon>Pezizomycotina</taxon>
        <taxon>Lecanoromycetes</taxon>
        <taxon>OSLEUM clade</taxon>
        <taxon>Lecanoromycetidae</taxon>
        <taxon>Lecanorales</taxon>
        <taxon>Lecanorineae</taxon>
        <taxon>Stereocaulaceae</taxon>
        <taxon>Lepraria</taxon>
    </lineage>
</organism>
<name>A0ABR4AQL2_9LECA</name>